<comment type="caution">
    <text evidence="1">The sequence shown here is derived from an EMBL/GenBank/DDBJ whole genome shotgun (WGS) entry which is preliminary data.</text>
</comment>
<evidence type="ECO:0000313" key="2">
    <source>
        <dbReference type="Proteomes" id="UP001275084"/>
    </source>
</evidence>
<reference evidence="1" key="1">
    <citation type="journal article" date="2023" name="Mol. Phylogenet. Evol.">
        <title>Genome-scale phylogeny and comparative genomics of the fungal order Sordariales.</title>
        <authorList>
            <person name="Hensen N."/>
            <person name="Bonometti L."/>
            <person name="Westerberg I."/>
            <person name="Brannstrom I.O."/>
            <person name="Guillou S."/>
            <person name="Cros-Aarteil S."/>
            <person name="Calhoun S."/>
            <person name="Haridas S."/>
            <person name="Kuo A."/>
            <person name="Mondo S."/>
            <person name="Pangilinan J."/>
            <person name="Riley R."/>
            <person name="LaButti K."/>
            <person name="Andreopoulos B."/>
            <person name="Lipzen A."/>
            <person name="Chen C."/>
            <person name="Yan M."/>
            <person name="Daum C."/>
            <person name="Ng V."/>
            <person name="Clum A."/>
            <person name="Steindorff A."/>
            <person name="Ohm R.A."/>
            <person name="Martin F."/>
            <person name="Silar P."/>
            <person name="Natvig D.O."/>
            <person name="Lalanne C."/>
            <person name="Gautier V."/>
            <person name="Ament-Velasquez S.L."/>
            <person name="Kruys A."/>
            <person name="Hutchinson M.I."/>
            <person name="Powell A.J."/>
            <person name="Barry K."/>
            <person name="Miller A.N."/>
            <person name="Grigoriev I.V."/>
            <person name="Debuchy R."/>
            <person name="Gladieux P."/>
            <person name="Hiltunen Thoren M."/>
            <person name="Johannesson H."/>
        </authorList>
    </citation>
    <scope>NUCLEOTIDE SEQUENCE</scope>
    <source>
        <strain evidence="1">CBS 955.72</strain>
    </source>
</reference>
<reference evidence="1" key="2">
    <citation type="submission" date="2023-06" db="EMBL/GenBank/DDBJ databases">
        <authorList>
            <consortium name="Lawrence Berkeley National Laboratory"/>
            <person name="Haridas S."/>
            <person name="Hensen N."/>
            <person name="Bonometti L."/>
            <person name="Westerberg I."/>
            <person name="Brannstrom I.O."/>
            <person name="Guillou S."/>
            <person name="Cros-Aarteil S."/>
            <person name="Calhoun S."/>
            <person name="Kuo A."/>
            <person name="Mondo S."/>
            <person name="Pangilinan J."/>
            <person name="Riley R."/>
            <person name="Labutti K."/>
            <person name="Andreopoulos B."/>
            <person name="Lipzen A."/>
            <person name="Chen C."/>
            <person name="Yanf M."/>
            <person name="Daum C."/>
            <person name="Ng V."/>
            <person name="Clum A."/>
            <person name="Steindorff A."/>
            <person name="Ohm R."/>
            <person name="Martin F."/>
            <person name="Silar P."/>
            <person name="Natvig D."/>
            <person name="Lalanne C."/>
            <person name="Gautier V."/>
            <person name="Ament-Velasquez S.L."/>
            <person name="Kruys A."/>
            <person name="Hutchinson M.I."/>
            <person name="Powell A.J."/>
            <person name="Barry K."/>
            <person name="Miller A.N."/>
            <person name="Grigoriev I.V."/>
            <person name="Debuchy R."/>
            <person name="Gladieux P."/>
            <person name="Thoren M.H."/>
            <person name="Johannesson H."/>
        </authorList>
    </citation>
    <scope>NUCLEOTIDE SEQUENCE</scope>
    <source>
        <strain evidence="1">CBS 955.72</strain>
    </source>
</reference>
<dbReference type="EMBL" id="JAUIQD010000003">
    <property type="protein sequence ID" value="KAK3356654.1"/>
    <property type="molecule type" value="Genomic_DNA"/>
</dbReference>
<dbReference type="Proteomes" id="UP001275084">
    <property type="component" value="Unassembled WGS sequence"/>
</dbReference>
<accession>A0AAJ0MFE5</accession>
<protein>
    <submittedName>
        <fullName evidence="1">Uncharacterized protein</fullName>
    </submittedName>
</protein>
<name>A0AAJ0MFE5_9PEZI</name>
<keyword evidence="2" id="KW-1185">Reference proteome</keyword>
<organism evidence="1 2">
    <name type="scientific">Lasiosphaeria hispida</name>
    <dbReference type="NCBI Taxonomy" id="260671"/>
    <lineage>
        <taxon>Eukaryota</taxon>
        <taxon>Fungi</taxon>
        <taxon>Dikarya</taxon>
        <taxon>Ascomycota</taxon>
        <taxon>Pezizomycotina</taxon>
        <taxon>Sordariomycetes</taxon>
        <taxon>Sordariomycetidae</taxon>
        <taxon>Sordariales</taxon>
        <taxon>Lasiosphaeriaceae</taxon>
        <taxon>Lasiosphaeria</taxon>
    </lineage>
</organism>
<sequence>MRKGEFGVWARLVGMDDFGGELSSSCGFSDETKYNFNRLDTFTFNPSADYLEASMRELEVTEYVETTDWELVCLAIGIKVAVGPRIRLSKTTSTVGKVEMGLHQPASLPVEIGPRVGFERDGHVSEGWETSDDFIFGLRIKKLVYKRSWLAGWRAKRSS</sequence>
<gene>
    <name evidence="1" type="ORF">B0T25DRAFT_629937</name>
</gene>
<proteinExistence type="predicted"/>
<evidence type="ECO:0000313" key="1">
    <source>
        <dbReference type="EMBL" id="KAK3356654.1"/>
    </source>
</evidence>
<dbReference type="AlphaFoldDB" id="A0AAJ0MFE5"/>